<gene>
    <name evidence="1" type="ORF">Hypma_004093</name>
</gene>
<evidence type="ECO:0000313" key="1">
    <source>
        <dbReference type="EMBL" id="RDB27472.1"/>
    </source>
</evidence>
<organism evidence="1 2">
    <name type="scientific">Hypsizygus marmoreus</name>
    <name type="common">White beech mushroom</name>
    <name type="synonym">Agaricus marmoreus</name>
    <dbReference type="NCBI Taxonomy" id="39966"/>
    <lineage>
        <taxon>Eukaryota</taxon>
        <taxon>Fungi</taxon>
        <taxon>Dikarya</taxon>
        <taxon>Basidiomycota</taxon>
        <taxon>Agaricomycotina</taxon>
        <taxon>Agaricomycetes</taxon>
        <taxon>Agaricomycetidae</taxon>
        <taxon>Agaricales</taxon>
        <taxon>Tricholomatineae</taxon>
        <taxon>Lyophyllaceae</taxon>
        <taxon>Hypsizygus</taxon>
    </lineage>
</organism>
<name>A0A369K1K7_HYPMA</name>
<evidence type="ECO:0000313" key="2">
    <source>
        <dbReference type="Proteomes" id="UP000076154"/>
    </source>
</evidence>
<comment type="caution">
    <text evidence="1">The sequence shown here is derived from an EMBL/GenBank/DDBJ whole genome shotgun (WGS) entry which is preliminary data.</text>
</comment>
<dbReference type="InParanoid" id="A0A369K1K7"/>
<dbReference type="Proteomes" id="UP000076154">
    <property type="component" value="Unassembled WGS sequence"/>
</dbReference>
<dbReference type="AlphaFoldDB" id="A0A369K1K7"/>
<dbReference type="OrthoDB" id="3263651at2759"/>
<protein>
    <submittedName>
        <fullName evidence="1">Uncharacterized protein</fullName>
    </submittedName>
</protein>
<proteinExistence type="predicted"/>
<sequence>MASTQLATTHLSSAFAVEQGKNVFIWCMRRKMIVLSWRINNDTPTTITQAHHWIDTAIKDDEHAALSEEHLGYSLFPVTVKPRYKLTYTPSRKVSAAAFPHESKEILIVGDYGIFKLDTSFEPIAYPFKFLAATFMQVVSELEGPDTRFLVKPSDSLERMAEQRDKSRCIFTGARLPGGADAVEVTWFLPLNYDYLMKAAITGERSKAYLETYDDMKSHERLMNICNCLITTKEIKQLLWEHKLAIDVDDDFRIVYFPIRTPNTPQFKSHLVRSGGPDDLAEEYLRAHFRRSLLMNIVGGDVTEDYPNDGWIQEFAEDMDVECGSDPDLTRPEWDSKLGRQALQWLRECKASAGQ</sequence>
<accession>A0A369K1K7</accession>
<keyword evidence="2" id="KW-1185">Reference proteome</keyword>
<dbReference type="EMBL" id="LUEZ02000016">
    <property type="protein sequence ID" value="RDB27472.1"/>
    <property type="molecule type" value="Genomic_DNA"/>
</dbReference>
<reference evidence="1" key="1">
    <citation type="submission" date="2018-04" db="EMBL/GenBank/DDBJ databases">
        <title>Whole genome sequencing of Hypsizygus marmoreus.</title>
        <authorList>
            <person name="Choi I.-G."/>
            <person name="Min B."/>
            <person name="Kim J.-G."/>
            <person name="Kim S."/>
            <person name="Oh Y.-L."/>
            <person name="Kong W.-S."/>
            <person name="Park H."/>
            <person name="Jeong J."/>
            <person name="Song E.-S."/>
        </authorList>
    </citation>
    <scope>NUCLEOTIDE SEQUENCE [LARGE SCALE GENOMIC DNA]</scope>
    <source>
        <strain evidence="1">51987-8</strain>
    </source>
</reference>